<dbReference type="Pfam" id="PF02321">
    <property type="entry name" value="OEP"/>
    <property type="match status" value="2"/>
</dbReference>
<dbReference type="PANTHER" id="PTHR30203">
    <property type="entry name" value="OUTER MEMBRANE CATION EFFLUX PROTEIN"/>
    <property type="match status" value="1"/>
</dbReference>
<accession>A0A1F6D1F8</accession>
<comment type="caution">
    <text evidence="2">The sequence shown here is derived from an EMBL/GenBank/DDBJ whole genome shotgun (WGS) entry which is preliminary data.</text>
</comment>
<dbReference type="InterPro" id="IPR010131">
    <property type="entry name" value="MdtP/NodT-like"/>
</dbReference>
<dbReference type="InterPro" id="IPR003423">
    <property type="entry name" value="OMP_efflux"/>
</dbReference>
<dbReference type="Gene3D" id="1.20.1600.10">
    <property type="entry name" value="Outer membrane efflux proteins (OEP)"/>
    <property type="match status" value="1"/>
</dbReference>
<organism evidence="2 3">
    <name type="scientific">Handelsmanbacteria sp. (strain RIFCSPLOWO2_12_FULL_64_10)</name>
    <dbReference type="NCBI Taxonomy" id="1817868"/>
    <lineage>
        <taxon>Bacteria</taxon>
        <taxon>Candidatus Handelsmaniibacteriota</taxon>
    </lineage>
</organism>
<name>A0A1F6D1F8_HANXR</name>
<protein>
    <recommendedName>
        <fullName evidence="4">Transporter</fullName>
    </recommendedName>
</protein>
<reference evidence="2 3" key="1">
    <citation type="journal article" date="2016" name="Nat. Commun.">
        <title>Thousands of microbial genomes shed light on interconnected biogeochemical processes in an aquifer system.</title>
        <authorList>
            <person name="Anantharaman K."/>
            <person name="Brown C.T."/>
            <person name="Hug L.A."/>
            <person name="Sharon I."/>
            <person name="Castelle C.J."/>
            <person name="Probst A.J."/>
            <person name="Thomas B.C."/>
            <person name="Singh A."/>
            <person name="Wilkins M.J."/>
            <person name="Karaoz U."/>
            <person name="Brodie E.L."/>
            <person name="Williams K.H."/>
            <person name="Hubbard S.S."/>
            <person name="Banfield J.F."/>
        </authorList>
    </citation>
    <scope>NUCLEOTIDE SEQUENCE [LARGE SCALE GENOMIC DNA]</scope>
    <source>
        <strain evidence="3">RIFCSPLOWO2_12_FULL_64_10</strain>
    </source>
</reference>
<dbReference type="GO" id="GO:0015562">
    <property type="term" value="F:efflux transmembrane transporter activity"/>
    <property type="evidence" value="ECO:0007669"/>
    <property type="project" value="InterPro"/>
</dbReference>
<evidence type="ECO:0000313" key="3">
    <source>
        <dbReference type="Proteomes" id="UP000178606"/>
    </source>
</evidence>
<comment type="similarity">
    <text evidence="1">Belongs to the outer membrane factor (OMF) (TC 1.B.17) family.</text>
</comment>
<dbReference type="Proteomes" id="UP000178606">
    <property type="component" value="Unassembled WGS sequence"/>
</dbReference>
<dbReference type="PANTHER" id="PTHR30203:SF24">
    <property type="entry name" value="BLR4935 PROTEIN"/>
    <property type="match status" value="1"/>
</dbReference>
<dbReference type="AlphaFoldDB" id="A0A1F6D1F8"/>
<evidence type="ECO:0000256" key="1">
    <source>
        <dbReference type="ARBA" id="ARBA00007613"/>
    </source>
</evidence>
<dbReference type="EMBL" id="MFKF01000085">
    <property type="protein sequence ID" value="OGG55273.1"/>
    <property type="molecule type" value="Genomic_DNA"/>
</dbReference>
<evidence type="ECO:0000313" key="2">
    <source>
        <dbReference type="EMBL" id="OGG55273.1"/>
    </source>
</evidence>
<evidence type="ECO:0008006" key="4">
    <source>
        <dbReference type="Google" id="ProtNLM"/>
    </source>
</evidence>
<sequence length="416" mass="45974">MRALTLSVVAVVSLFSASYGQVERLALTPDQAVAWALEHNPKVIATKKAWDAARARIWPARMFPDPEVIFEYEGLPEAFGFSRFGERNVGFSQTFEFPTRPYLRGRVADREAQAARMGYESVRLEVGAEVTKACGRVWASERILRYATESLRLADEFRDKTKVRVEAGDASSVEALRAEVEAGRAEAEVAAADNRVMLVRAALNALLNRDLSAPVEVISELTYEPLRADLQTLRQTALDQRPDLRGAQAALEGARAGRGLAASALLPDLSFWMSRQTIRGTGDFYKAGFGFTVPIWAFGRQRGEIAGAGASLARAEAEQAEARNRALLEVEEAYLNVKTSEKRVLLYRDRVLPSAEETYRVVRRRYDEGRSNYLEVIDAGRTLAETRVAFVEALLGYHAAVADLTKAVGGRLGIEK</sequence>
<proteinExistence type="inferred from homology"/>
<dbReference type="SUPFAM" id="SSF56954">
    <property type="entry name" value="Outer membrane efflux proteins (OEP)"/>
    <property type="match status" value="1"/>
</dbReference>
<gene>
    <name evidence="2" type="ORF">A3F84_11105</name>
</gene>